<sequence length="295" mass="31297">MKTQLLFWAGILFLSTPAYSQVGINTPNPSSTLDVRGSIEGNFREITTTGASALNPTDYHVSFSGTGNSSLALPAKSATDGSTSDFTGRKYYIKNNSTSGTLTLTAAAGQIMRLGWYNANTNTFVLQPGKSATLTAGTANGWDLDADSNMNLVDYNSSTPVQAGQLLGLPAGTAYTTVPNASVTVTVPSSNAKVVLYFTGYTMIHNSAQNAYGSLRFQIVQSGAAAATYGSVSMVSWYQISNISTYSNFATVYSISNLAPGTYTFDLQARREYEGGTVGNVRVYHAIGRADVYLK</sequence>
<dbReference type="EMBL" id="FNWQ01000002">
    <property type="protein sequence ID" value="SEH33624.1"/>
    <property type="molecule type" value="Genomic_DNA"/>
</dbReference>
<keyword evidence="1" id="KW-0732">Signal</keyword>
<feature type="chain" id="PRO_5011754358" description="C1q domain-containing protein" evidence="1">
    <location>
        <begin position="21"/>
        <end position="295"/>
    </location>
</feature>
<organism evidence="2 3">
    <name type="scientific">Chryseobacterium culicis</name>
    <dbReference type="NCBI Taxonomy" id="680127"/>
    <lineage>
        <taxon>Bacteria</taxon>
        <taxon>Pseudomonadati</taxon>
        <taxon>Bacteroidota</taxon>
        <taxon>Flavobacteriia</taxon>
        <taxon>Flavobacteriales</taxon>
        <taxon>Weeksellaceae</taxon>
        <taxon>Chryseobacterium group</taxon>
        <taxon>Chryseobacterium</taxon>
    </lineage>
</organism>
<evidence type="ECO:0000313" key="3">
    <source>
        <dbReference type="Proteomes" id="UP000198561"/>
    </source>
</evidence>
<name>A0A1H6HH93_CHRCI</name>
<dbReference type="AlphaFoldDB" id="A0A1H6HH93"/>
<gene>
    <name evidence="2" type="ORF">SAMN05421593_2387</name>
</gene>
<dbReference type="OrthoDB" id="1218874at2"/>
<protein>
    <recommendedName>
        <fullName evidence="4">C1q domain-containing protein</fullName>
    </recommendedName>
</protein>
<evidence type="ECO:0000313" key="2">
    <source>
        <dbReference type="EMBL" id="SEH33624.1"/>
    </source>
</evidence>
<dbReference type="Proteomes" id="UP000198561">
    <property type="component" value="Unassembled WGS sequence"/>
</dbReference>
<proteinExistence type="predicted"/>
<accession>A0A1H6HH93</accession>
<evidence type="ECO:0000256" key="1">
    <source>
        <dbReference type="SAM" id="SignalP"/>
    </source>
</evidence>
<feature type="signal peptide" evidence="1">
    <location>
        <begin position="1"/>
        <end position="20"/>
    </location>
</feature>
<dbReference type="RefSeq" id="WP_089692440.1">
    <property type="nucleotide sequence ID" value="NZ_DALZIY010000001.1"/>
</dbReference>
<reference evidence="2 3" key="1">
    <citation type="submission" date="2016-10" db="EMBL/GenBank/DDBJ databases">
        <authorList>
            <person name="de Groot N.N."/>
        </authorList>
    </citation>
    <scope>NUCLEOTIDE SEQUENCE [LARGE SCALE GENOMIC DNA]</scope>
    <source>
        <strain evidence="2 3">DSM 23031</strain>
    </source>
</reference>
<evidence type="ECO:0008006" key="4">
    <source>
        <dbReference type="Google" id="ProtNLM"/>
    </source>
</evidence>